<dbReference type="PRINTS" id="PR01814">
    <property type="entry name" value="ANNEXINPLANT"/>
</dbReference>
<evidence type="ECO:0000256" key="5">
    <source>
        <dbReference type="ARBA" id="ARBA00023216"/>
    </source>
</evidence>
<reference evidence="8 11" key="1">
    <citation type="journal article" date="2011" name="Nature">
        <title>The Medicago genome provides insight into the evolution of rhizobial symbioses.</title>
        <authorList>
            <person name="Young N.D."/>
            <person name="Debelle F."/>
            <person name="Oldroyd G.E."/>
            <person name="Geurts R."/>
            <person name="Cannon S.B."/>
            <person name="Udvardi M.K."/>
            <person name="Benedito V.A."/>
            <person name="Mayer K.F."/>
            <person name="Gouzy J."/>
            <person name="Schoof H."/>
            <person name="Van de Peer Y."/>
            <person name="Proost S."/>
            <person name="Cook D.R."/>
            <person name="Meyers B.C."/>
            <person name="Spannagl M."/>
            <person name="Cheung F."/>
            <person name="De Mita S."/>
            <person name="Krishnakumar V."/>
            <person name="Gundlach H."/>
            <person name="Zhou S."/>
            <person name="Mudge J."/>
            <person name="Bharti A.K."/>
            <person name="Murray J.D."/>
            <person name="Naoumkina M.A."/>
            <person name="Rosen B."/>
            <person name="Silverstein K.A."/>
            <person name="Tang H."/>
            <person name="Rombauts S."/>
            <person name="Zhao P.X."/>
            <person name="Zhou P."/>
            <person name="Barbe V."/>
            <person name="Bardou P."/>
            <person name="Bechner M."/>
            <person name="Bellec A."/>
            <person name="Berger A."/>
            <person name="Berges H."/>
            <person name="Bidwell S."/>
            <person name="Bisseling T."/>
            <person name="Choisne N."/>
            <person name="Couloux A."/>
            <person name="Denny R."/>
            <person name="Deshpande S."/>
            <person name="Dai X."/>
            <person name="Doyle J.J."/>
            <person name="Dudez A.M."/>
            <person name="Farmer A.D."/>
            <person name="Fouteau S."/>
            <person name="Franken C."/>
            <person name="Gibelin C."/>
            <person name="Gish J."/>
            <person name="Goldstein S."/>
            <person name="Gonzalez A.J."/>
            <person name="Green P.J."/>
            <person name="Hallab A."/>
            <person name="Hartog M."/>
            <person name="Hua A."/>
            <person name="Humphray S.J."/>
            <person name="Jeong D.H."/>
            <person name="Jing Y."/>
            <person name="Jocker A."/>
            <person name="Kenton S.M."/>
            <person name="Kim D.J."/>
            <person name="Klee K."/>
            <person name="Lai H."/>
            <person name="Lang C."/>
            <person name="Lin S."/>
            <person name="Macmil S.L."/>
            <person name="Magdelenat G."/>
            <person name="Matthews L."/>
            <person name="McCorrison J."/>
            <person name="Monaghan E.L."/>
            <person name="Mun J.H."/>
            <person name="Najar F.Z."/>
            <person name="Nicholson C."/>
            <person name="Noirot C."/>
            <person name="O'Bleness M."/>
            <person name="Paule C.R."/>
            <person name="Poulain J."/>
            <person name="Prion F."/>
            <person name="Qin B."/>
            <person name="Qu C."/>
            <person name="Retzel E.F."/>
            <person name="Riddle C."/>
            <person name="Sallet E."/>
            <person name="Samain S."/>
            <person name="Samson N."/>
            <person name="Sanders I."/>
            <person name="Saurat O."/>
            <person name="Scarpelli C."/>
            <person name="Schiex T."/>
            <person name="Segurens B."/>
            <person name="Severin A.J."/>
            <person name="Sherrier D.J."/>
            <person name="Shi R."/>
            <person name="Sims S."/>
            <person name="Singer S.R."/>
            <person name="Sinharoy S."/>
            <person name="Sterck L."/>
            <person name="Viollet A."/>
            <person name="Wang B.B."/>
            <person name="Wang K."/>
            <person name="Wang M."/>
            <person name="Wang X."/>
            <person name="Warfsmann J."/>
            <person name="Weissenbach J."/>
            <person name="White D.D."/>
            <person name="White J.D."/>
            <person name="Wiley G.B."/>
            <person name="Wincker P."/>
            <person name="Xing Y."/>
            <person name="Yang L."/>
            <person name="Yao Z."/>
            <person name="Ying F."/>
            <person name="Zhai J."/>
            <person name="Zhou L."/>
            <person name="Zuber A."/>
            <person name="Denarie J."/>
            <person name="Dixon R.A."/>
            <person name="May G.D."/>
            <person name="Schwartz D.C."/>
            <person name="Rogers J."/>
            <person name="Quetier F."/>
            <person name="Town C.D."/>
            <person name="Roe B.A."/>
        </authorList>
    </citation>
    <scope>NUCLEOTIDE SEQUENCE [LARGE SCALE GENOMIC DNA]</scope>
    <source>
        <strain evidence="8">A17</strain>
        <strain evidence="10 11">cv. Jemalong A17</strain>
    </source>
</reference>
<reference evidence="8 11" key="2">
    <citation type="journal article" date="2014" name="BMC Genomics">
        <title>An improved genome release (version Mt4.0) for the model legume Medicago truncatula.</title>
        <authorList>
            <person name="Tang H."/>
            <person name="Krishnakumar V."/>
            <person name="Bidwell S."/>
            <person name="Rosen B."/>
            <person name="Chan A."/>
            <person name="Zhou S."/>
            <person name="Gentzbittel L."/>
            <person name="Childs K.L."/>
            <person name="Yandell M."/>
            <person name="Gundlach H."/>
            <person name="Mayer K.F."/>
            <person name="Schwartz D.C."/>
            <person name="Town C.D."/>
        </authorList>
    </citation>
    <scope>GENOME REANNOTATION</scope>
    <source>
        <strain evidence="8">A17</strain>
        <strain evidence="10 11">cv. Jemalong A17</strain>
    </source>
</reference>
<dbReference type="GO" id="GO:0009651">
    <property type="term" value="P:response to salt stress"/>
    <property type="evidence" value="ECO:0000318"/>
    <property type="project" value="GO_Central"/>
</dbReference>
<dbReference type="GO" id="GO:0005509">
    <property type="term" value="F:calcium ion binding"/>
    <property type="evidence" value="ECO:0007669"/>
    <property type="project" value="InterPro"/>
</dbReference>
<dbReference type="GO" id="GO:0001786">
    <property type="term" value="F:phosphatidylserine binding"/>
    <property type="evidence" value="ECO:0000318"/>
    <property type="project" value="GO_Central"/>
</dbReference>
<keyword evidence="5" id="KW-0041">Annexin</keyword>
<dbReference type="EMBL" id="CM001218">
    <property type="protein sequence ID" value="KEH37119.1"/>
    <property type="molecule type" value="Genomic_DNA"/>
</dbReference>
<keyword evidence="11" id="KW-1185">Reference proteome</keyword>
<dbReference type="Gramene" id="rna8736">
    <property type="protein sequence ID" value="RHN72967.1"/>
    <property type="gene ID" value="gene8736"/>
</dbReference>
<dbReference type="FunFam" id="1.10.220.10:FF:000009">
    <property type="entry name" value="Annexin"/>
    <property type="match status" value="1"/>
</dbReference>
<dbReference type="InterPro" id="IPR037104">
    <property type="entry name" value="Annexin_sf"/>
</dbReference>
<dbReference type="SUPFAM" id="SSF47874">
    <property type="entry name" value="Annexin"/>
    <property type="match status" value="1"/>
</dbReference>
<dbReference type="GO" id="GO:0009408">
    <property type="term" value="P:response to heat"/>
    <property type="evidence" value="ECO:0000318"/>
    <property type="project" value="GO_Central"/>
</dbReference>
<dbReference type="FunFam" id="1.10.220.10:FF:000006">
    <property type="entry name" value="Annexin"/>
    <property type="match status" value="1"/>
</dbReference>
<dbReference type="Proteomes" id="UP000002051">
    <property type="component" value="Chromosome 2"/>
</dbReference>
<evidence type="ECO:0000256" key="7">
    <source>
        <dbReference type="PIRSR" id="PIRSR609118-1"/>
    </source>
</evidence>
<keyword evidence="3" id="KW-0677">Repeat</keyword>
<evidence type="ECO:0000256" key="4">
    <source>
        <dbReference type="ARBA" id="ARBA00022837"/>
    </source>
</evidence>
<feature type="binding site" evidence="7">
    <location>
        <position position="298"/>
    </location>
    <ligand>
        <name>Ca(2+)</name>
        <dbReference type="ChEBI" id="CHEBI:29108"/>
        <label>3</label>
    </ligand>
</feature>
<protein>
    <submittedName>
        <fullName evidence="8">Annexin D8</fullName>
    </submittedName>
    <submittedName>
        <fullName evidence="9">Putative annexin</fullName>
    </submittedName>
</protein>
<evidence type="ECO:0000256" key="2">
    <source>
        <dbReference type="ARBA" id="ARBA00022723"/>
    </source>
</evidence>
<sequence>MASLLAVKDFSPIEDAETIKNACKGFGTDETAIISVLAHRNEAQRKLVRLAYQEIYHQDLIEQLKTELSGNFERAISHWIMDPAERDATLINEALKKATPDYKVIIEIVCTRNSEELLALKRSYHSLYKHCLEEDVASQTTGDIRKLLVAVISTYKYDGDEFDENVAHSEATIFHQLIEKKAFNDDDIVRILSTRSKKQLCVTFNIFKDLYGTTINKGLSGGTIDEYIGALRTSVRCIDDSRRYLAKVLSHALNDLANEEDALSRVIVTRAEKDLKEINDHFLKRNNVTIHDSVARKTWGIYKTFILELLGNE</sequence>
<feature type="binding site" evidence="7">
    <location>
        <position position="295"/>
    </location>
    <ligand>
        <name>Ca(2+)</name>
        <dbReference type="ChEBI" id="CHEBI:29108"/>
        <label>3</label>
    </ligand>
</feature>
<comment type="similarity">
    <text evidence="1">Belongs to the annexin family.</text>
</comment>
<dbReference type="InterPro" id="IPR009118">
    <property type="entry name" value="AnnexinD_plant"/>
</dbReference>
<dbReference type="KEGG" id="mtr:25486346"/>
<dbReference type="EnsemblPlants" id="KEH37119">
    <property type="protein sequence ID" value="KEH37119"/>
    <property type="gene ID" value="MTR_2g031980"/>
</dbReference>
<keyword evidence="2 7" id="KW-0479">Metal-binding</keyword>
<accession>A0A072V514</accession>
<evidence type="ECO:0000256" key="3">
    <source>
        <dbReference type="ARBA" id="ARBA00022737"/>
    </source>
</evidence>
<dbReference type="GO" id="GO:0042742">
    <property type="term" value="P:defense response to bacterium"/>
    <property type="evidence" value="ECO:0007669"/>
    <property type="project" value="EnsemblPlants"/>
</dbReference>
<keyword evidence="6" id="KW-0111">Calcium/phospholipid-binding</keyword>
<dbReference type="GO" id="GO:0005737">
    <property type="term" value="C:cytoplasm"/>
    <property type="evidence" value="ECO:0000318"/>
    <property type="project" value="GO_Central"/>
</dbReference>
<gene>
    <name evidence="10" type="primary">25486346</name>
    <name evidence="8" type="ordered locus">MTR_2g031980</name>
    <name evidence="9" type="ORF">MtrunA17_Chr2g0293441</name>
</gene>
<evidence type="ECO:0000313" key="10">
    <source>
        <dbReference type="EnsemblPlants" id="KEH37119"/>
    </source>
</evidence>
<organism evidence="8 11">
    <name type="scientific">Medicago truncatula</name>
    <name type="common">Barrel medic</name>
    <name type="synonym">Medicago tribuloides</name>
    <dbReference type="NCBI Taxonomy" id="3880"/>
    <lineage>
        <taxon>Eukaryota</taxon>
        <taxon>Viridiplantae</taxon>
        <taxon>Streptophyta</taxon>
        <taxon>Embryophyta</taxon>
        <taxon>Tracheophyta</taxon>
        <taxon>Spermatophyta</taxon>
        <taxon>Magnoliopsida</taxon>
        <taxon>eudicotyledons</taxon>
        <taxon>Gunneridae</taxon>
        <taxon>Pentapetalae</taxon>
        <taxon>rosids</taxon>
        <taxon>fabids</taxon>
        <taxon>Fabales</taxon>
        <taxon>Fabaceae</taxon>
        <taxon>Papilionoideae</taxon>
        <taxon>50 kb inversion clade</taxon>
        <taxon>NPAAA clade</taxon>
        <taxon>Hologalegina</taxon>
        <taxon>IRL clade</taxon>
        <taxon>Trifolieae</taxon>
        <taxon>Medicago</taxon>
    </lineage>
</organism>
<dbReference type="Pfam" id="PF00191">
    <property type="entry name" value="Annexin"/>
    <property type="match status" value="4"/>
</dbReference>
<dbReference type="PRINTS" id="PR00196">
    <property type="entry name" value="ANNEXIN"/>
</dbReference>
<reference evidence="10" key="3">
    <citation type="submission" date="2015-04" db="UniProtKB">
        <authorList>
            <consortium name="EnsemblPlants"/>
        </authorList>
    </citation>
    <scope>IDENTIFICATION</scope>
    <source>
        <strain evidence="10">cv. Jemalong A17</strain>
    </source>
</reference>
<evidence type="ECO:0000313" key="9">
    <source>
        <dbReference type="EMBL" id="RHN72967.1"/>
    </source>
</evidence>
<dbReference type="GO" id="GO:0005886">
    <property type="term" value="C:plasma membrane"/>
    <property type="evidence" value="ECO:0000318"/>
    <property type="project" value="GO_Central"/>
</dbReference>
<evidence type="ECO:0000313" key="8">
    <source>
        <dbReference type="EMBL" id="KEH37119.1"/>
    </source>
</evidence>
<dbReference type="PANTHER" id="PTHR10502:SF193">
    <property type="entry name" value="ANNEXIN D8"/>
    <property type="match status" value="1"/>
</dbReference>
<reference evidence="12" key="4">
    <citation type="journal article" date="2018" name="Nat. Plants">
        <title>Whole-genome landscape of Medicago truncatula symbiotic genes.</title>
        <authorList>
            <person name="Pecrix Y."/>
            <person name="Staton S.E."/>
            <person name="Sallet E."/>
            <person name="Lelandais-Briere C."/>
            <person name="Moreau S."/>
            <person name="Carrere S."/>
            <person name="Blein T."/>
            <person name="Jardinaud M.F."/>
            <person name="Latrasse D."/>
            <person name="Zouine M."/>
            <person name="Zahm M."/>
            <person name="Kreplak J."/>
            <person name="Mayjonade B."/>
            <person name="Satge C."/>
            <person name="Perez M."/>
            <person name="Cauet S."/>
            <person name="Marande W."/>
            <person name="Chantry-Darmon C."/>
            <person name="Lopez-Roques C."/>
            <person name="Bouchez O."/>
            <person name="Berard A."/>
            <person name="Debelle F."/>
            <person name="Munos S."/>
            <person name="Bendahmane A."/>
            <person name="Berges H."/>
            <person name="Niebel A."/>
            <person name="Buitink J."/>
            <person name="Frugier F."/>
            <person name="Benhamed M."/>
            <person name="Crespi M."/>
            <person name="Gouzy J."/>
            <person name="Gamas P."/>
        </authorList>
    </citation>
    <scope>NUCLEOTIDE SEQUENCE [LARGE SCALE GENOMIC DNA]</scope>
    <source>
        <strain evidence="12">cv. Jemalong A17</strain>
    </source>
</reference>
<feature type="binding site" evidence="7">
    <location>
        <position position="27"/>
    </location>
    <ligand>
        <name>Ca(2+)</name>
        <dbReference type="ChEBI" id="CHEBI:29108"/>
        <label>1</label>
    </ligand>
</feature>
<dbReference type="FunFam" id="1.10.220.10:FF:000005">
    <property type="entry name" value="Annexin"/>
    <property type="match status" value="1"/>
</dbReference>
<evidence type="ECO:0000313" key="12">
    <source>
        <dbReference type="Proteomes" id="UP000265566"/>
    </source>
</evidence>
<dbReference type="EMBL" id="PSQE01000002">
    <property type="protein sequence ID" value="RHN72967.1"/>
    <property type="molecule type" value="Genomic_DNA"/>
</dbReference>
<dbReference type="PROSITE" id="PS51897">
    <property type="entry name" value="ANNEXIN_2"/>
    <property type="match status" value="3"/>
</dbReference>
<dbReference type="Gene3D" id="1.10.220.10">
    <property type="entry name" value="Annexin"/>
    <property type="match status" value="4"/>
</dbReference>
<evidence type="ECO:0000256" key="1">
    <source>
        <dbReference type="ARBA" id="ARBA00007831"/>
    </source>
</evidence>
<feature type="binding site" evidence="7">
    <location>
        <position position="25"/>
    </location>
    <ligand>
        <name>Ca(2+)</name>
        <dbReference type="ChEBI" id="CHEBI:29108"/>
        <label>1</label>
    </ligand>
</feature>
<dbReference type="PANTHER" id="PTHR10502">
    <property type="entry name" value="ANNEXIN"/>
    <property type="match status" value="1"/>
</dbReference>
<reference evidence="9" key="5">
    <citation type="journal article" date="2018" name="Nat. Plants">
        <title>Whole-genome landscape of Medicago truncatula symbiotic genes.</title>
        <authorList>
            <person name="Pecrix Y."/>
            <person name="Gamas P."/>
            <person name="Carrere S."/>
        </authorList>
    </citation>
    <scope>NUCLEOTIDE SEQUENCE</scope>
    <source>
        <tissue evidence="9">Leaves</tissue>
    </source>
</reference>
<feature type="binding site" evidence="7">
    <location>
        <position position="67"/>
    </location>
    <ligand>
        <name>Ca(2+)</name>
        <dbReference type="ChEBI" id="CHEBI:29108"/>
        <label>1</label>
    </ligand>
</feature>
<dbReference type="GO" id="GO:0009409">
    <property type="term" value="P:response to cold"/>
    <property type="evidence" value="ECO:0000318"/>
    <property type="project" value="GO_Central"/>
</dbReference>
<dbReference type="InterPro" id="IPR018502">
    <property type="entry name" value="Annexin_repeat"/>
</dbReference>
<dbReference type="GO" id="GO:0009414">
    <property type="term" value="P:response to water deprivation"/>
    <property type="evidence" value="ECO:0000318"/>
    <property type="project" value="GO_Central"/>
</dbReference>
<dbReference type="SMART" id="SM00335">
    <property type="entry name" value="ANX"/>
    <property type="match status" value="3"/>
</dbReference>
<dbReference type="Proteomes" id="UP000265566">
    <property type="component" value="Chromosome 2"/>
</dbReference>
<dbReference type="OrthoDB" id="37886at2759"/>
<dbReference type="GO" id="GO:0005544">
    <property type="term" value="F:calcium-dependent phospholipid binding"/>
    <property type="evidence" value="ECO:0000318"/>
    <property type="project" value="GO_Central"/>
</dbReference>
<dbReference type="AlphaFoldDB" id="A0A072V514"/>
<dbReference type="HOGENOM" id="CLU_025300_0_1_1"/>
<keyword evidence="4 7" id="KW-0106">Calcium</keyword>
<evidence type="ECO:0000256" key="6">
    <source>
        <dbReference type="ARBA" id="ARBA00023302"/>
    </source>
</evidence>
<evidence type="ECO:0000313" key="11">
    <source>
        <dbReference type="Proteomes" id="UP000002051"/>
    </source>
</evidence>
<dbReference type="InterPro" id="IPR001464">
    <property type="entry name" value="Annexin"/>
</dbReference>
<proteinExistence type="inferred from homology"/>
<name>A0A072V514_MEDTR</name>